<dbReference type="EMBL" id="BSXT01000146">
    <property type="protein sequence ID" value="GMF19117.1"/>
    <property type="molecule type" value="Genomic_DNA"/>
</dbReference>
<dbReference type="OrthoDB" id="112786at2759"/>
<dbReference type="PANTHER" id="PTHR37067:SF3">
    <property type="entry name" value="PX DOMAIN-CONTAINING PROTEIN"/>
    <property type="match status" value="1"/>
</dbReference>
<evidence type="ECO:0000313" key="2">
    <source>
        <dbReference type="Proteomes" id="UP001165121"/>
    </source>
</evidence>
<evidence type="ECO:0000313" key="1">
    <source>
        <dbReference type="EMBL" id="GMF19117.1"/>
    </source>
</evidence>
<comment type="caution">
    <text evidence="1">The sequence shown here is derived from an EMBL/GenBank/DDBJ whole genome shotgun (WGS) entry which is preliminary data.</text>
</comment>
<dbReference type="PANTHER" id="PTHR37067">
    <property type="entry name" value="PX DOMAIN-CONTAINING PROTEIN"/>
    <property type="match status" value="1"/>
</dbReference>
<keyword evidence="2" id="KW-1185">Reference proteome</keyword>
<accession>A0A9W6WVJ2</accession>
<sequence>MDGVVKAVSRAYALAASSVQELVDDKAPLHPPVTPLELFFSDLPVVAQIINSRRGQLTHKFDEKTLHNIVAESDKLRREYDVSNKFRQAVKESDKLLATFDDMWAAGDATSKFPTLAEFCRGFASVFPNTASVEVISINCEKSDKRTSFHRSLSLSLESTLHWKQWKELPEL</sequence>
<protein>
    <submittedName>
        <fullName evidence="1">Unnamed protein product</fullName>
    </submittedName>
</protein>
<name>A0A9W6WVJ2_9STRA</name>
<dbReference type="AlphaFoldDB" id="A0A9W6WVJ2"/>
<gene>
    <name evidence="1" type="ORF">Pfra01_000189500</name>
</gene>
<organism evidence="1 2">
    <name type="scientific">Phytophthora fragariaefolia</name>
    <dbReference type="NCBI Taxonomy" id="1490495"/>
    <lineage>
        <taxon>Eukaryota</taxon>
        <taxon>Sar</taxon>
        <taxon>Stramenopiles</taxon>
        <taxon>Oomycota</taxon>
        <taxon>Peronosporomycetes</taxon>
        <taxon>Peronosporales</taxon>
        <taxon>Peronosporaceae</taxon>
        <taxon>Phytophthora</taxon>
    </lineage>
</organism>
<proteinExistence type="predicted"/>
<dbReference type="Proteomes" id="UP001165121">
    <property type="component" value="Unassembled WGS sequence"/>
</dbReference>
<reference evidence="1" key="1">
    <citation type="submission" date="2023-04" db="EMBL/GenBank/DDBJ databases">
        <title>Phytophthora fragariaefolia NBRC 109709.</title>
        <authorList>
            <person name="Ichikawa N."/>
            <person name="Sato H."/>
            <person name="Tonouchi N."/>
        </authorList>
    </citation>
    <scope>NUCLEOTIDE SEQUENCE</scope>
    <source>
        <strain evidence="1">NBRC 109709</strain>
    </source>
</reference>